<evidence type="ECO:0000313" key="5">
    <source>
        <dbReference type="Proteomes" id="UP000824142"/>
    </source>
</evidence>
<dbReference type="EMBL" id="DVNO01000018">
    <property type="protein sequence ID" value="HIU65469.1"/>
    <property type="molecule type" value="Genomic_DNA"/>
</dbReference>
<keyword evidence="3" id="KW-0175">Coiled coil</keyword>
<accession>A0A9D1MS45</accession>
<evidence type="ECO:0000256" key="3">
    <source>
        <dbReference type="SAM" id="Coils"/>
    </source>
</evidence>
<comment type="subcellular location">
    <subcellularLocation>
        <location evidence="2">Cytoplasm</location>
        <location evidence="2">Nucleoid</location>
    </subcellularLocation>
</comment>
<keyword evidence="2" id="KW-0963">Cytoplasm</keyword>
<dbReference type="GO" id="GO:0005829">
    <property type="term" value="C:cytosol"/>
    <property type="evidence" value="ECO:0007669"/>
    <property type="project" value="TreeGrafter"/>
</dbReference>
<keyword evidence="1 2" id="KW-0238">DNA-binding</keyword>
<proteinExistence type="inferred from homology"/>
<dbReference type="InterPro" id="IPR004401">
    <property type="entry name" value="YbaB/EbfC"/>
</dbReference>
<dbReference type="PIRSF" id="PIRSF004555">
    <property type="entry name" value="UCP004555"/>
    <property type="match status" value="1"/>
</dbReference>
<organism evidence="4 5">
    <name type="scientific">Candidatus Enterousia avicola</name>
    <dbReference type="NCBI Taxonomy" id="2840787"/>
    <lineage>
        <taxon>Bacteria</taxon>
        <taxon>Pseudomonadati</taxon>
        <taxon>Pseudomonadota</taxon>
        <taxon>Alphaproteobacteria</taxon>
        <taxon>Candidatus Enterousia</taxon>
    </lineage>
</organism>
<comment type="function">
    <text evidence="2">Binds to DNA and alters its conformation. May be involved in regulation of gene expression, nucleoid organization and DNA protection.</text>
</comment>
<dbReference type="Gene3D" id="3.30.1310.10">
    <property type="entry name" value="Nucleoid-associated protein YbaB-like domain"/>
    <property type="match status" value="1"/>
</dbReference>
<dbReference type="HAMAP" id="MF_00274">
    <property type="entry name" value="DNA_YbaB_EbfC"/>
    <property type="match status" value="1"/>
</dbReference>
<evidence type="ECO:0000313" key="4">
    <source>
        <dbReference type="EMBL" id="HIU65469.1"/>
    </source>
</evidence>
<dbReference type="GO" id="GO:0043590">
    <property type="term" value="C:bacterial nucleoid"/>
    <property type="evidence" value="ECO:0007669"/>
    <property type="project" value="UniProtKB-UniRule"/>
</dbReference>
<comment type="subunit">
    <text evidence="2">Homodimer.</text>
</comment>
<evidence type="ECO:0000256" key="1">
    <source>
        <dbReference type="ARBA" id="ARBA00023125"/>
    </source>
</evidence>
<sequence>MDMEALMAQASALQDKVAAAQEKLASMHVKGIADNGAVIMDMTGKYDLVDIKIKDDVMGQGANALEKLIFAAYNDAKAKADDLIDRVMGEATAGMPMPE</sequence>
<reference evidence="4" key="2">
    <citation type="journal article" date="2021" name="PeerJ">
        <title>Extensive microbial diversity within the chicken gut microbiome revealed by metagenomics and culture.</title>
        <authorList>
            <person name="Gilroy R."/>
            <person name="Ravi A."/>
            <person name="Getino M."/>
            <person name="Pursley I."/>
            <person name="Horton D.L."/>
            <person name="Alikhan N.F."/>
            <person name="Baker D."/>
            <person name="Gharbi K."/>
            <person name="Hall N."/>
            <person name="Watson M."/>
            <person name="Adriaenssens E.M."/>
            <person name="Foster-Nyarko E."/>
            <person name="Jarju S."/>
            <person name="Secka A."/>
            <person name="Antonio M."/>
            <person name="Oren A."/>
            <person name="Chaudhuri R.R."/>
            <person name="La Ragione R."/>
            <person name="Hildebrand F."/>
            <person name="Pallen M.J."/>
        </authorList>
    </citation>
    <scope>NUCLEOTIDE SEQUENCE</scope>
    <source>
        <strain evidence="4">CHK136-897</strain>
    </source>
</reference>
<dbReference type="Pfam" id="PF02575">
    <property type="entry name" value="YbaB_DNA_bd"/>
    <property type="match status" value="1"/>
</dbReference>
<feature type="coiled-coil region" evidence="3">
    <location>
        <begin position="3"/>
        <end position="30"/>
    </location>
</feature>
<dbReference type="InterPro" id="IPR036894">
    <property type="entry name" value="YbaB-like_sf"/>
</dbReference>
<dbReference type="PANTHER" id="PTHR33449:SF1">
    <property type="entry name" value="NUCLEOID-ASSOCIATED PROTEIN YBAB"/>
    <property type="match status" value="1"/>
</dbReference>
<dbReference type="Proteomes" id="UP000824142">
    <property type="component" value="Unassembled WGS sequence"/>
</dbReference>
<name>A0A9D1MS45_9PROT</name>
<dbReference type="NCBIfam" id="TIGR00103">
    <property type="entry name" value="DNA_YbaB_EbfC"/>
    <property type="match status" value="1"/>
</dbReference>
<comment type="similarity">
    <text evidence="2">Belongs to the YbaB/EbfC family.</text>
</comment>
<protein>
    <recommendedName>
        <fullName evidence="2">Nucleoid-associated protein IAC63_02400</fullName>
    </recommendedName>
</protein>
<comment type="caution">
    <text evidence="4">The sequence shown here is derived from an EMBL/GenBank/DDBJ whole genome shotgun (WGS) entry which is preliminary data.</text>
</comment>
<gene>
    <name evidence="4" type="ORF">IAC63_02400</name>
</gene>
<evidence type="ECO:0000256" key="2">
    <source>
        <dbReference type="HAMAP-Rule" id="MF_00274"/>
    </source>
</evidence>
<dbReference type="SUPFAM" id="SSF82607">
    <property type="entry name" value="YbaB-like"/>
    <property type="match status" value="1"/>
</dbReference>
<dbReference type="GO" id="GO:0003677">
    <property type="term" value="F:DNA binding"/>
    <property type="evidence" value="ECO:0007669"/>
    <property type="project" value="UniProtKB-UniRule"/>
</dbReference>
<dbReference type="PANTHER" id="PTHR33449">
    <property type="entry name" value="NUCLEOID-ASSOCIATED PROTEIN YBAB"/>
    <property type="match status" value="1"/>
</dbReference>
<dbReference type="AlphaFoldDB" id="A0A9D1MS45"/>
<reference evidence="4" key="1">
    <citation type="submission" date="2020-10" db="EMBL/GenBank/DDBJ databases">
        <authorList>
            <person name="Gilroy R."/>
        </authorList>
    </citation>
    <scope>NUCLEOTIDE SEQUENCE</scope>
    <source>
        <strain evidence="4">CHK136-897</strain>
    </source>
</reference>